<protein>
    <submittedName>
        <fullName evidence="2">Uncharacterized protein</fullName>
    </submittedName>
</protein>
<sequence length="66" mass="6854">MPRSVRPPPPPQVGGRNQIGIEAKESDAARARLKRALTLPAEDPLPETTGTKAHSQTVKATAGAAS</sequence>
<feature type="region of interest" description="Disordered" evidence="1">
    <location>
        <begin position="1"/>
        <end position="21"/>
    </location>
</feature>
<evidence type="ECO:0000313" key="2">
    <source>
        <dbReference type="EMBL" id="GAA3897948.1"/>
    </source>
</evidence>
<keyword evidence="3" id="KW-1185">Reference proteome</keyword>
<organism evidence="2 3">
    <name type="scientific">Streptomyces lannensis</name>
    <dbReference type="NCBI Taxonomy" id="766498"/>
    <lineage>
        <taxon>Bacteria</taxon>
        <taxon>Bacillati</taxon>
        <taxon>Actinomycetota</taxon>
        <taxon>Actinomycetes</taxon>
        <taxon>Kitasatosporales</taxon>
        <taxon>Streptomycetaceae</taxon>
        <taxon>Streptomyces</taxon>
    </lineage>
</organism>
<gene>
    <name evidence="2" type="ORF">GCM10022207_77830</name>
</gene>
<feature type="compositionally biased region" description="Pro residues" evidence="1">
    <location>
        <begin position="1"/>
        <end position="12"/>
    </location>
</feature>
<dbReference type="EMBL" id="BAAAZA010000039">
    <property type="protein sequence ID" value="GAA3897948.1"/>
    <property type="molecule type" value="Genomic_DNA"/>
</dbReference>
<dbReference type="Proteomes" id="UP001501563">
    <property type="component" value="Unassembled WGS sequence"/>
</dbReference>
<feature type="compositionally biased region" description="Polar residues" evidence="1">
    <location>
        <begin position="48"/>
        <end position="59"/>
    </location>
</feature>
<feature type="region of interest" description="Disordered" evidence="1">
    <location>
        <begin position="37"/>
        <end position="66"/>
    </location>
</feature>
<proteinExistence type="predicted"/>
<name>A0ABP7LED9_9ACTN</name>
<evidence type="ECO:0000313" key="3">
    <source>
        <dbReference type="Proteomes" id="UP001501563"/>
    </source>
</evidence>
<evidence type="ECO:0000256" key="1">
    <source>
        <dbReference type="SAM" id="MobiDB-lite"/>
    </source>
</evidence>
<comment type="caution">
    <text evidence="2">The sequence shown here is derived from an EMBL/GenBank/DDBJ whole genome shotgun (WGS) entry which is preliminary data.</text>
</comment>
<reference evidence="3" key="1">
    <citation type="journal article" date="2019" name="Int. J. Syst. Evol. Microbiol.">
        <title>The Global Catalogue of Microorganisms (GCM) 10K type strain sequencing project: providing services to taxonomists for standard genome sequencing and annotation.</title>
        <authorList>
            <consortium name="The Broad Institute Genomics Platform"/>
            <consortium name="The Broad Institute Genome Sequencing Center for Infectious Disease"/>
            <person name="Wu L."/>
            <person name="Ma J."/>
        </authorList>
    </citation>
    <scope>NUCLEOTIDE SEQUENCE [LARGE SCALE GENOMIC DNA]</scope>
    <source>
        <strain evidence="3">JCM 16578</strain>
    </source>
</reference>
<accession>A0ABP7LED9</accession>